<organism evidence="2 3">
    <name type="scientific">Limnobacter thiooxidans</name>
    <dbReference type="NCBI Taxonomy" id="131080"/>
    <lineage>
        <taxon>Bacteria</taxon>
        <taxon>Pseudomonadati</taxon>
        <taxon>Pseudomonadota</taxon>
        <taxon>Betaproteobacteria</taxon>
        <taxon>Burkholderiales</taxon>
        <taxon>Burkholderiaceae</taxon>
        <taxon>Limnobacter</taxon>
    </lineage>
</organism>
<sequence length="295" mass="31425">MRCRLLSHVIVGVLFLNAVSAAQADIPLKVEEILTDQGRYRLELTGTYSNSDQTGLFVGEPLLIQTGPTSFVVIPTQIGQIQNNTDTLVGSLGLRYGVTSKTEITSRVSYLFNESRQVGATGFSSQSDSYVADAWVGISHEFKGDDQTPALLGFGELALYENRGSGSSNLKSTLIGLTAYKAIDPVVFAITAAYRASASRNESGANVKPGAIWTISPTVVFAANDRVSLSTGFQWTAKQADSINGQSLFARRTQTSLVLGVGYGLQKGSSINLSLKANTSGGQGADLRLSWLQTL</sequence>
<keyword evidence="1" id="KW-0732">Signal</keyword>
<feature type="signal peptide" evidence="1">
    <location>
        <begin position="1"/>
        <end position="24"/>
    </location>
</feature>
<dbReference type="AlphaFoldDB" id="A0AA86J4L2"/>
<feature type="chain" id="PRO_5045900084" description="Transporter" evidence="1">
    <location>
        <begin position="25"/>
        <end position="295"/>
    </location>
</feature>
<evidence type="ECO:0008006" key="4">
    <source>
        <dbReference type="Google" id="ProtNLM"/>
    </source>
</evidence>
<dbReference type="Proteomes" id="UP001329151">
    <property type="component" value="Chromosome"/>
</dbReference>
<dbReference type="KEGG" id="lto:RGQ30_26600"/>
<keyword evidence="3" id="KW-1185">Reference proteome</keyword>
<name>A0AA86J4L2_9BURK</name>
<evidence type="ECO:0000313" key="3">
    <source>
        <dbReference type="Proteomes" id="UP001329151"/>
    </source>
</evidence>
<dbReference type="EMBL" id="AP028947">
    <property type="protein sequence ID" value="BET27159.1"/>
    <property type="molecule type" value="Genomic_DNA"/>
</dbReference>
<proteinExistence type="predicted"/>
<reference evidence="2 3" key="1">
    <citation type="submission" date="2023-10" db="EMBL/GenBank/DDBJ databases">
        <title>Complete Genome Sequence of Limnobacter thiooxidans CS-K2T, Isolated from freshwater lake sediments in Bavaria, Germany.</title>
        <authorList>
            <person name="Naruki M."/>
            <person name="Watanabe A."/>
            <person name="Warashina T."/>
            <person name="Morita T."/>
            <person name="Arakawa K."/>
        </authorList>
    </citation>
    <scope>NUCLEOTIDE SEQUENCE [LARGE SCALE GENOMIC DNA]</scope>
    <source>
        <strain evidence="2 3">CS-K2</strain>
    </source>
</reference>
<evidence type="ECO:0000313" key="2">
    <source>
        <dbReference type="EMBL" id="BET27159.1"/>
    </source>
</evidence>
<protein>
    <recommendedName>
        <fullName evidence="4">Transporter</fullName>
    </recommendedName>
</protein>
<evidence type="ECO:0000256" key="1">
    <source>
        <dbReference type="SAM" id="SignalP"/>
    </source>
</evidence>
<gene>
    <name evidence="2" type="ORF">RGQ30_26600</name>
</gene>
<accession>A0AA86J4L2</accession>